<organism evidence="2">
    <name type="scientific">Clastoptera arizonana</name>
    <name type="common">Arizona spittle bug</name>
    <dbReference type="NCBI Taxonomy" id="38151"/>
    <lineage>
        <taxon>Eukaryota</taxon>
        <taxon>Metazoa</taxon>
        <taxon>Ecdysozoa</taxon>
        <taxon>Arthropoda</taxon>
        <taxon>Hexapoda</taxon>
        <taxon>Insecta</taxon>
        <taxon>Pterygota</taxon>
        <taxon>Neoptera</taxon>
        <taxon>Paraneoptera</taxon>
        <taxon>Hemiptera</taxon>
        <taxon>Auchenorrhyncha</taxon>
        <taxon>Cercopoidea</taxon>
        <taxon>Clastopteridae</taxon>
        <taxon>Clastoptera</taxon>
    </lineage>
</organism>
<sequence length="205" mass="24143">MKPAKYKEPGLVSNFTRGKKIKHTSEKPIKAKRKSNVSSEKYNNDSTKVNTHDVKKHYRNKNGMKISSAKTEERPKLIKRKNQKDKNVMRLLPAITSKVHSTANERKNQRKRKALRIPPRSTRDKINKKDESKNKRKIKALRIPPRTLDKINKNNERKNKRKRKALMIIPRTTRDYINKSGFKISSTKAEERPKLIKRKNQKDKN</sequence>
<feature type="compositionally biased region" description="Polar residues" evidence="1">
    <location>
        <begin position="36"/>
        <end position="49"/>
    </location>
</feature>
<feature type="compositionally biased region" description="Basic and acidic residues" evidence="1">
    <location>
        <begin position="121"/>
        <end position="133"/>
    </location>
</feature>
<evidence type="ECO:0000256" key="1">
    <source>
        <dbReference type="SAM" id="MobiDB-lite"/>
    </source>
</evidence>
<feature type="compositionally biased region" description="Basic and acidic residues" evidence="1">
    <location>
        <begin position="148"/>
        <end position="157"/>
    </location>
</feature>
<proteinExistence type="predicted"/>
<dbReference type="AlphaFoldDB" id="A0A1B6D057"/>
<gene>
    <name evidence="2" type="ORF">g.4109</name>
</gene>
<protein>
    <submittedName>
        <fullName evidence="2">Uncharacterized protein</fullName>
    </submittedName>
</protein>
<reference evidence="2" key="1">
    <citation type="submission" date="2015-12" db="EMBL/GenBank/DDBJ databases">
        <title>De novo transcriptome assembly of four potential Pierce s Disease insect vectors from Arizona vineyards.</title>
        <authorList>
            <person name="Tassone E.E."/>
        </authorList>
    </citation>
    <scope>NUCLEOTIDE SEQUENCE</scope>
</reference>
<feature type="compositionally biased region" description="Basic residues" evidence="1">
    <location>
        <begin position="195"/>
        <end position="205"/>
    </location>
</feature>
<feature type="region of interest" description="Disordered" evidence="1">
    <location>
        <begin position="148"/>
        <end position="205"/>
    </location>
</feature>
<feature type="non-terminal residue" evidence="2">
    <location>
        <position position="205"/>
    </location>
</feature>
<evidence type="ECO:0000313" key="2">
    <source>
        <dbReference type="EMBL" id="JAS19077.1"/>
    </source>
</evidence>
<accession>A0A1B6D057</accession>
<feature type="region of interest" description="Disordered" evidence="1">
    <location>
        <begin position="1"/>
        <end position="135"/>
    </location>
</feature>
<name>A0A1B6D057_9HEMI</name>
<dbReference type="EMBL" id="GEDC01018221">
    <property type="protein sequence ID" value="JAS19077.1"/>
    <property type="molecule type" value="Transcribed_RNA"/>
</dbReference>